<organism evidence="8 9">
    <name type="scientific">Flammeovirga agarivorans</name>
    <dbReference type="NCBI Taxonomy" id="2726742"/>
    <lineage>
        <taxon>Bacteria</taxon>
        <taxon>Pseudomonadati</taxon>
        <taxon>Bacteroidota</taxon>
        <taxon>Cytophagia</taxon>
        <taxon>Cytophagales</taxon>
        <taxon>Flammeovirgaceae</taxon>
        <taxon>Flammeovirga</taxon>
    </lineage>
</organism>
<evidence type="ECO:0000256" key="3">
    <source>
        <dbReference type="ARBA" id="ARBA00012098"/>
    </source>
</evidence>
<sequence length="185" mass="20945">MNIVETKLKDCYIIEPKVFGDSRGYFFESFHLKKFTEVTGLAINFVQDNQSSSSYGVIRGLHFQKGVHAQAKLVRVLSGRVIDVAVDLRPDSDTFGQYEAVELSAENKKQLFVPRGFAHGFSVLSETAEFSYKCDNYYNKESESGIRYNDPGLAIDWGINNGDEIISEKDQDLPFLKEFNKSIYG</sequence>
<evidence type="ECO:0000256" key="7">
    <source>
        <dbReference type="RuleBase" id="RU364069"/>
    </source>
</evidence>
<dbReference type="GO" id="GO:0005829">
    <property type="term" value="C:cytosol"/>
    <property type="evidence" value="ECO:0007669"/>
    <property type="project" value="TreeGrafter"/>
</dbReference>
<dbReference type="InterPro" id="IPR011051">
    <property type="entry name" value="RmlC_Cupin_sf"/>
</dbReference>
<reference evidence="8 9" key="1">
    <citation type="submission" date="2020-04" db="EMBL/GenBank/DDBJ databases">
        <title>Flammeovirga sp. SR4, a novel species isolated from seawater.</title>
        <authorList>
            <person name="Wang X."/>
        </authorList>
    </citation>
    <scope>NUCLEOTIDE SEQUENCE [LARGE SCALE GENOMIC DNA]</scope>
    <source>
        <strain evidence="8 9">SR4</strain>
    </source>
</reference>
<evidence type="ECO:0000256" key="4">
    <source>
        <dbReference type="ARBA" id="ARBA00019595"/>
    </source>
</evidence>
<dbReference type="AlphaFoldDB" id="A0A7X8SMR1"/>
<dbReference type="GO" id="GO:0019305">
    <property type="term" value="P:dTDP-rhamnose biosynthetic process"/>
    <property type="evidence" value="ECO:0007669"/>
    <property type="project" value="UniProtKB-UniRule"/>
</dbReference>
<protein>
    <recommendedName>
        <fullName evidence="4 7">dTDP-4-dehydrorhamnose 3,5-epimerase</fullName>
        <ecNumber evidence="3 7">5.1.3.13</ecNumber>
    </recommendedName>
    <alternativeName>
        <fullName evidence="7">Thymidine diphospho-4-keto-rhamnose 3,5-epimerase</fullName>
    </alternativeName>
</protein>
<keyword evidence="9" id="KW-1185">Reference proteome</keyword>
<accession>A0A7X8SMR1</accession>
<evidence type="ECO:0000256" key="6">
    <source>
        <dbReference type="PIRSR" id="PIRSR600888-3"/>
    </source>
</evidence>
<dbReference type="UniPathway" id="UPA00124"/>
<comment type="pathway">
    <text evidence="7">Carbohydrate biosynthesis; dTDP-L-rhamnose biosynthesis.</text>
</comment>
<dbReference type="Gene3D" id="2.60.120.10">
    <property type="entry name" value="Jelly Rolls"/>
    <property type="match status" value="1"/>
</dbReference>
<evidence type="ECO:0000313" key="8">
    <source>
        <dbReference type="EMBL" id="NLR93081.1"/>
    </source>
</evidence>
<dbReference type="CDD" id="cd00438">
    <property type="entry name" value="cupin_RmlC"/>
    <property type="match status" value="1"/>
</dbReference>
<dbReference type="Proteomes" id="UP000585050">
    <property type="component" value="Unassembled WGS sequence"/>
</dbReference>
<feature type="site" description="Participates in a stacking interaction with the thymidine ring of dTDP-4-oxo-6-deoxyglucose" evidence="6">
    <location>
        <position position="138"/>
    </location>
</feature>
<dbReference type="EMBL" id="JABAIL010000005">
    <property type="protein sequence ID" value="NLR93081.1"/>
    <property type="molecule type" value="Genomic_DNA"/>
</dbReference>
<feature type="active site" description="Proton donor" evidence="5">
    <location>
        <position position="132"/>
    </location>
</feature>
<proteinExistence type="inferred from homology"/>
<dbReference type="Pfam" id="PF00908">
    <property type="entry name" value="dTDP_sugar_isom"/>
    <property type="match status" value="1"/>
</dbReference>
<evidence type="ECO:0000256" key="2">
    <source>
        <dbReference type="ARBA" id="ARBA00001997"/>
    </source>
</evidence>
<comment type="catalytic activity">
    <reaction evidence="1 7">
        <text>dTDP-4-dehydro-6-deoxy-alpha-D-glucose = dTDP-4-dehydro-beta-L-rhamnose</text>
        <dbReference type="Rhea" id="RHEA:16969"/>
        <dbReference type="ChEBI" id="CHEBI:57649"/>
        <dbReference type="ChEBI" id="CHEBI:62830"/>
        <dbReference type="EC" id="5.1.3.13"/>
    </reaction>
</comment>
<dbReference type="InterPro" id="IPR000888">
    <property type="entry name" value="RmlC-like"/>
</dbReference>
<comment type="caution">
    <text evidence="8">The sequence shown here is derived from an EMBL/GenBank/DDBJ whole genome shotgun (WGS) entry which is preliminary data.</text>
</comment>
<comment type="function">
    <text evidence="2 7">Catalyzes the epimerization of the C3' and C5'positions of dTDP-6-deoxy-D-xylo-4-hexulose, forming dTDP-6-deoxy-L-lyxo-4-hexulose.</text>
</comment>
<dbReference type="EC" id="5.1.3.13" evidence="3 7"/>
<evidence type="ECO:0000313" key="9">
    <source>
        <dbReference type="Proteomes" id="UP000585050"/>
    </source>
</evidence>
<dbReference type="GO" id="GO:0000271">
    <property type="term" value="P:polysaccharide biosynthetic process"/>
    <property type="evidence" value="ECO:0007669"/>
    <property type="project" value="TreeGrafter"/>
</dbReference>
<dbReference type="PANTHER" id="PTHR21047:SF2">
    <property type="entry name" value="THYMIDINE DIPHOSPHO-4-KETO-RHAMNOSE 3,5-EPIMERASE"/>
    <property type="match status" value="1"/>
</dbReference>
<dbReference type="PANTHER" id="PTHR21047">
    <property type="entry name" value="DTDP-6-DEOXY-D-GLUCOSE-3,5 EPIMERASE"/>
    <property type="match status" value="1"/>
</dbReference>
<dbReference type="NCBIfam" id="TIGR01221">
    <property type="entry name" value="rmlC"/>
    <property type="match status" value="1"/>
</dbReference>
<dbReference type="RefSeq" id="WP_168883788.1">
    <property type="nucleotide sequence ID" value="NZ_JABAIL010000005.1"/>
</dbReference>
<dbReference type="InterPro" id="IPR014710">
    <property type="entry name" value="RmlC-like_jellyroll"/>
</dbReference>
<comment type="similarity">
    <text evidence="7">Belongs to the dTDP-4-dehydrorhamnose 3,5-epimerase family.</text>
</comment>
<keyword evidence="7 8" id="KW-0413">Isomerase</keyword>
<feature type="active site" description="Proton acceptor" evidence="5">
    <location>
        <position position="62"/>
    </location>
</feature>
<evidence type="ECO:0000256" key="1">
    <source>
        <dbReference type="ARBA" id="ARBA00001298"/>
    </source>
</evidence>
<name>A0A7X8SMR1_9BACT</name>
<dbReference type="GO" id="GO:0008830">
    <property type="term" value="F:dTDP-4-dehydrorhamnose 3,5-epimerase activity"/>
    <property type="evidence" value="ECO:0007669"/>
    <property type="project" value="UniProtKB-UniRule"/>
</dbReference>
<dbReference type="SUPFAM" id="SSF51182">
    <property type="entry name" value="RmlC-like cupins"/>
    <property type="match status" value="1"/>
</dbReference>
<comment type="subunit">
    <text evidence="7">Homodimer.</text>
</comment>
<evidence type="ECO:0000256" key="5">
    <source>
        <dbReference type="PIRSR" id="PIRSR600888-1"/>
    </source>
</evidence>
<gene>
    <name evidence="8" type="primary">rfbC</name>
    <name evidence="8" type="ORF">HGP29_17845</name>
</gene>